<dbReference type="PANTHER" id="PTHR34817:SF2">
    <property type="entry name" value="NUCLEOTIDYLTRANSFERASE"/>
    <property type="match status" value="1"/>
</dbReference>
<dbReference type="AlphaFoldDB" id="A0A941JP35"/>
<sequence>MCKPLENHIRKVIEQAEKEFAIKVLYACESGSRAWGFPSKDSDYDVRFIYIHHPSWYLSIDQKRDVIEIPNHDPISIPVDPLLDMSGWELTKTLKLFRKSNPPLLEWLRSNMIYYQRFSTIEKMKQLEKQIFSPTSTIYHYLNMAKGNFREYLQGDTVKIKKYFYVLRPILAAKWVQTFQTIPPMEFDILVHGLIPDGALRTKIDILLERKKSGEELTLEPRINLINEYLEREIQQLETYAKGLERNLIDPTEQLDQLFRYTLKEVWND</sequence>
<proteinExistence type="predicted"/>
<dbReference type="EMBL" id="JAGTPX010000043">
    <property type="protein sequence ID" value="MBR8672493.1"/>
    <property type="molecule type" value="Genomic_DNA"/>
</dbReference>
<dbReference type="InterPro" id="IPR018775">
    <property type="entry name" value="RlaP"/>
</dbReference>
<comment type="caution">
    <text evidence="1">The sequence shown here is derived from an EMBL/GenBank/DDBJ whole genome shotgun (WGS) entry which is preliminary data.</text>
</comment>
<dbReference type="Pfam" id="PF10127">
    <property type="entry name" value="RlaP"/>
    <property type="match status" value="1"/>
</dbReference>
<evidence type="ECO:0000313" key="1">
    <source>
        <dbReference type="EMBL" id="MBR8672493.1"/>
    </source>
</evidence>
<accession>A0A941JP35</accession>
<dbReference type="PANTHER" id="PTHR34817">
    <property type="entry name" value="NUCLEOTIDYLTRANSFERASE"/>
    <property type="match status" value="1"/>
</dbReference>
<name>A0A941JP35_NIACI</name>
<reference evidence="1" key="1">
    <citation type="submission" date="2021-04" db="EMBL/GenBank/DDBJ databases">
        <title>Genomic analysis of electroactive and textile dye degrading Bacillus circulans strain: DC10 isolated from constructed wetland-microbial fuel cells treating textile dye wastewaters.</title>
        <authorList>
            <person name="Patel D.U."/>
            <person name="Desai C.R."/>
        </authorList>
    </citation>
    <scope>NUCLEOTIDE SEQUENCE</scope>
    <source>
        <strain evidence="1">DC10</strain>
    </source>
</reference>
<gene>
    <name evidence="1" type="ORF">KD144_23440</name>
</gene>
<protein>
    <submittedName>
        <fullName evidence="1">Nucleotidyltransferase domain-containing protein</fullName>
    </submittedName>
</protein>
<organism evidence="1">
    <name type="scientific">Niallia circulans</name>
    <name type="common">Bacillus circulans</name>
    <dbReference type="NCBI Taxonomy" id="1397"/>
    <lineage>
        <taxon>Bacteria</taxon>
        <taxon>Bacillati</taxon>
        <taxon>Bacillota</taxon>
        <taxon>Bacilli</taxon>
        <taxon>Bacillales</taxon>
        <taxon>Bacillaceae</taxon>
        <taxon>Niallia</taxon>
    </lineage>
</organism>